<sequence>MGTLAEWMLLGAFSHFAVFVHGELNNYASQIASGFAGLFVLLAAIEYYQSGPIRGILRATAYFGAYQLGLLGSIVVYRVYFHRLRNFPGPLAMSTTQFWSVYRAAMVGRNYAELLILHREHGDFVRVALRSYQSRIRTQVDLLIARIKELSSPPSSPQTPVNATQEINYFAFDLMADLTFSHSFNMLTTGEMNDIMRIVHRGQRILGVFSHIPWIYNIAARVPGFITRQFAEATNRMIKERRKSLAELQDEIAPLVQGNQFDMMQKYPFLESVIQEALRLIPPVSRGGERVTPKEGMVIAGKWVPGDVVVRVPCYTISRGE</sequence>
<feature type="transmembrane region" description="Helical" evidence="7">
    <location>
        <begin position="27"/>
        <end position="48"/>
    </location>
</feature>
<dbReference type="GO" id="GO:0004497">
    <property type="term" value="F:monooxygenase activity"/>
    <property type="evidence" value="ECO:0007669"/>
    <property type="project" value="UniProtKB-KW"/>
</dbReference>
<gene>
    <name evidence="8" type="ORF">FGG08_006460</name>
</gene>
<keyword evidence="9" id="KW-1185">Reference proteome</keyword>
<dbReference type="SUPFAM" id="SSF48264">
    <property type="entry name" value="Cytochrome P450"/>
    <property type="match status" value="1"/>
</dbReference>
<dbReference type="Proteomes" id="UP000698800">
    <property type="component" value="Unassembled WGS sequence"/>
</dbReference>
<keyword evidence="3" id="KW-0479">Metal-binding</keyword>
<proteinExistence type="inferred from homology"/>
<dbReference type="OrthoDB" id="6692864at2759"/>
<evidence type="ECO:0000256" key="7">
    <source>
        <dbReference type="SAM" id="Phobius"/>
    </source>
</evidence>
<reference evidence="8" key="1">
    <citation type="submission" date="2021-03" db="EMBL/GenBank/DDBJ databases">
        <title>Comparative genomics and phylogenomic investigation of the class Geoglossomycetes provide insights into ecological specialization and systematics.</title>
        <authorList>
            <person name="Melie T."/>
            <person name="Pirro S."/>
            <person name="Miller A.N."/>
            <person name="Quandt A."/>
        </authorList>
    </citation>
    <scope>NUCLEOTIDE SEQUENCE</scope>
    <source>
        <strain evidence="8">GBOQ0MN5Z8</strain>
    </source>
</reference>
<keyword evidence="7" id="KW-0812">Transmembrane</keyword>
<keyword evidence="4" id="KW-0560">Oxidoreductase</keyword>
<evidence type="ECO:0000313" key="8">
    <source>
        <dbReference type="EMBL" id="KAH0536694.1"/>
    </source>
</evidence>
<keyword evidence="7" id="KW-1133">Transmembrane helix</keyword>
<dbReference type="Gene3D" id="1.10.630.10">
    <property type="entry name" value="Cytochrome P450"/>
    <property type="match status" value="2"/>
</dbReference>
<dbReference type="GO" id="GO:0005506">
    <property type="term" value="F:iron ion binding"/>
    <property type="evidence" value="ECO:0007669"/>
    <property type="project" value="InterPro"/>
</dbReference>
<feature type="transmembrane region" description="Helical" evidence="7">
    <location>
        <begin position="60"/>
        <end position="80"/>
    </location>
</feature>
<dbReference type="GO" id="GO:0020037">
    <property type="term" value="F:heme binding"/>
    <property type="evidence" value="ECO:0007669"/>
    <property type="project" value="InterPro"/>
</dbReference>
<evidence type="ECO:0000313" key="9">
    <source>
        <dbReference type="Proteomes" id="UP000698800"/>
    </source>
</evidence>
<evidence type="ECO:0000256" key="4">
    <source>
        <dbReference type="ARBA" id="ARBA00023002"/>
    </source>
</evidence>
<dbReference type="Pfam" id="PF00067">
    <property type="entry name" value="p450"/>
    <property type="match status" value="1"/>
</dbReference>
<evidence type="ECO:0000256" key="5">
    <source>
        <dbReference type="ARBA" id="ARBA00023004"/>
    </source>
</evidence>
<comment type="caution">
    <text evidence="8">The sequence shown here is derived from an EMBL/GenBank/DDBJ whole genome shotgun (WGS) entry which is preliminary data.</text>
</comment>
<protein>
    <recommendedName>
        <fullName evidence="10">Cytochrome P450</fullName>
    </recommendedName>
</protein>
<dbReference type="InterPro" id="IPR001128">
    <property type="entry name" value="Cyt_P450"/>
</dbReference>
<comment type="cofactor">
    <cofactor evidence="1">
        <name>heme</name>
        <dbReference type="ChEBI" id="CHEBI:30413"/>
    </cofactor>
</comment>
<dbReference type="InterPro" id="IPR050121">
    <property type="entry name" value="Cytochrome_P450_monoxygenase"/>
</dbReference>
<evidence type="ECO:0000256" key="1">
    <source>
        <dbReference type="ARBA" id="ARBA00001971"/>
    </source>
</evidence>
<evidence type="ECO:0000256" key="6">
    <source>
        <dbReference type="ARBA" id="ARBA00023033"/>
    </source>
</evidence>
<dbReference type="PANTHER" id="PTHR24305:SF187">
    <property type="entry name" value="P450, PUTATIVE (EUROFUNG)-RELATED"/>
    <property type="match status" value="1"/>
</dbReference>
<organism evidence="8 9">
    <name type="scientific">Glutinoglossum americanum</name>
    <dbReference type="NCBI Taxonomy" id="1670608"/>
    <lineage>
        <taxon>Eukaryota</taxon>
        <taxon>Fungi</taxon>
        <taxon>Dikarya</taxon>
        <taxon>Ascomycota</taxon>
        <taxon>Pezizomycotina</taxon>
        <taxon>Geoglossomycetes</taxon>
        <taxon>Geoglossales</taxon>
        <taxon>Geoglossaceae</taxon>
        <taxon>Glutinoglossum</taxon>
    </lineage>
</organism>
<dbReference type="PANTHER" id="PTHR24305">
    <property type="entry name" value="CYTOCHROME P450"/>
    <property type="match status" value="1"/>
</dbReference>
<dbReference type="InterPro" id="IPR036396">
    <property type="entry name" value="Cyt_P450_sf"/>
</dbReference>
<evidence type="ECO:0000256" key="2">
    <source>
        <dbReference type="ARBA" id="ARBA00010617"/>
    </source>
</evidence>
<keyword evidence="5" id="KW-0408">Iron</keyword>
<keyword evidence="6" id="KW-0503">Monooxygenase</keyword>
<keyword evidence="7" id="KW-0472">Membrane</keyword>
<comment type="similarity">
    <text evidence="2">Belongs to the cytochrome P450 family.</text>
</comment>
<evidence type="ECO:0000256" key="3">
    <source>
        <dbReference type="ARBA" id="ARBA00022723"/>
    </source>
</evidence>
<accession>A0A9P8I7C0</accession>
<dbReference type="AlphaFoldDB" id="A0A9P8I7C0"/>
<dbReference type="GO" id="GO:0016705">
    <property type="term" value="F:oxidoreductase activity, acting on paired donors, with incorporation or reduction of molecular oxygen"/>
    <property type="evidence" value="ECO:0007669"/>
    <property type="project" value="InterPro"/>
</dbReference>
<name>A0A9P8I7C0_9PEZI</name>
<dbReference type="EMBL" id="JAGHQL010000186">
    <property type="protein sequence ID" value="KAH0536694.1"/>
    <property type="molecule type" value="Genomic_DNA"/>
</dbReference>
<evidence type="ECO:0008006" key="10">
    <source>
        <dbReference type="Google" id="ProtNLM"/>
    </source>
</evidence>